<accession>A0A315ENM2</accession>
<comment type="caution">
    <text evidence="2">The sequence shown here is derived from an EMBL/GenBank/DDBJ whole genome shotgun (WGS) entry which is preliminary data.</text>
</comment>
<evidence type="ECO:0000313" key="2">
    <source>
        <dbReference type="EMBL" id="PUE59500.1"/>
    </source>
</evidence>
<keyword evidence="3" id="KW-1185">Reference proteome</keyword>
<evidence type="ECO:0000256" key="1">
    <source>
        <dbReference type="SAM" id="Phobius"/>
    </source>
</evidence>
<protein>
    <recommendedName>
        <fullName evidence="4">MASE1 domain-containing protein</fullName>
    </recommendedName>
</protein>
<dbReference type="Proteomes" id="UP000251341">
    <property type="component" value="Unassembled WGS sequence"/>
</dbReference>
<feature type="transmembrane region" description="Helical" evidence="1">
    <location>
        <begin position="12"/>
        <end position="28"/>
    </location>
</feature>
<evidence type="ECO:0000313" key="3">
    <source>
        <dbReference type="Proteomes" id="UP000251341"/>
    </source>
</evidence>
<feature type="transmembrane region" description="Helical" evidence="1">
    <location>
        <begin position="85"/>
        <end position="108"/>
    </location>
</feature>
<reference evidence="2 3" key="1">
    <citation type="submission" date="2017-04" db="EMBL/GenBank/DDBJ databases">
        <title>Unexpected and diverse lifestyles within the genus Limnohabitans.</title>
        <authorList>
            <person name="Kasalicky V."/>
            <person name="Mehrshad M."/>
            <person name="Andrei S.-A."/>
            <person name="Salcher M."/>
            <person name="Kratochvilova H."/>
            <person name="Simek K."/>
            <person name="Ghai R."/>
        </authorList>
    </citation>
    <scope>NUCLEOTIDE SEQUENCE [LARGE SCALE GENOMIC DNA]</scope>
    <source>
        <strain evidence="2 3">MWH-C5</strain>
    </source>
</reference>
<name>A0A315ENM2_9BURK</name>
<gene>
    <name evidence="2" type="ORF">B9Z44_07905</name>
</gene>
<feature type="transmembrane region" description="Helical" evidence="1">
    <location>
        <begin position="120"/>
        <end position="140"/>
    </location>
</feature>
<keyword evidence="1" id="KW-0812">Transmembrane</keyword>
<dbReference type="AlphaFoldDB" id="A0A315ENM2"/>
<organism evidence="2 3">
    <name type="scientific">Limnohabitans curvus</name>
    <dbReference type="NCBI Taxonomy" id="323423"/>
    <lineage>
        <taxon>Bacteria</taxon>
        <taxon>Pseudomonadati</taxon>
        <taxon>Pseudomonadota</taxon>
        <taxon>Betaproteobacteria</taxon>
        <taxon>Burkholderiales</taxon>
        <taxon>Comamonadaceae</taxon>
        <taxon>Limnohabitans</taxon>
    </lineage>
</organism>
<dbReference type="EMBL" id="NESP01000001">
    <property type="protein sequence ID" value="PUE59500.1"/>
    <property type="molecule type" value="Genomic_DNA"/>
</dbReference>
<evidence type="ECO:0008006" key="4">
    <source>
        <dbReference type="Google" id="ProtNLM"/>
    </source>
</evidence>
<sequence>MHLPEIRRSHIAIAVISGLLFSLSFRLNQYFDALFVYSAGISLLFLPAGVKLLAVLVGRLPAIVGIMVVSVHLGASIWPDKPMTAIVYFAFVSLMTYPIATLGVMRLFHIRKNLSNLRYHHIVVLSVVASILNGLVHNWLYLAQGVTTSEELWHKSAAMALGDFMGCFVVVAFFHAAMGVLRSARNPQID</sequence>
<feature type="transmembrane region" description="Helical" evidence="1">
    <location>
        <begin position="160"/>
        <end position="181"/>
    </location>
</feature>
<keyword evidence="1" id="KW-1133">Transmembrane helix</keyword>
<proteinExistence type="predicted"/>
<dbReference type="RefSeq" id="WP_108402132.1">
    <property type="nucleotide sequence ID" value="NZ_NESP01000001.1"/>
</dbReference>
<keyword evidence="1" id="KW-0472">Membrane</keyword>
<feature type="transmembrane region" description="Helical" evidence="1">
    <location>
        <begin position="34"/>
        <end position="53"/>
    </location>
</feature>